<dbReference type="Pfam" id="PF07527">
    <property type="entry name" value="Hairy_orange"/>
    <property type="match status" value="1"/>
</dbReference>
<dbReference type="SMART" id="SM00353">
    <property type="entry name" value="HLH"/>
    <property type="match status" value="1"/>
</dbReference>
<dbReference type="STRING" id="105785.A0A2J7R4D2"/>
<dbReference type="PROSITE" id="PS51054">
    <property type="entry name" value="ORANGE"/>
    <property type="match status" value="1"/>
</dbReference>
<feature type="domain" description="Orange" evidence="8">
    <location>
        <begin position="98"/>
        <end position="131"/>
    </location>
</feature>
<dbReference type="Pfam" id="PF00010">
    <property type="entry name" value="HLH"/>
    <property type="match status" value="1"/>
</dbReference>
<dbReference type="CDD" id="cd18913">
    <property type="entry name" value="bHLH-O_hairy_like"/>
    <property type="match status" value="1"/>
</dbReference>
<comment type="caution">
    <text evidence="9">The sequence shown here is derived from an EMBL/GenBank/DDBJ whole genome shotgun (WGS) entry which is preliminary data.</text>
</comment>
<feature type="compositionally biased region" description="Low complexity" evidence="6">
    <location>
        <begin position="326"/>
        <end position="349"/>
    </location>
</feature>
<dbReference type="SUPFAM" id="SSF158457">
    <property type="entry name" value="Orange domain-like"/>
    <property type="match status" value="1"/>
</dbReference>
<proteinExistence type="predicted"/>
<feature type="region of interest" description="Disordered" evidence="6">
    <location>
        <begin position="619"/>
        <end position="647"/>
    </location>
</feature>
<keyword evidence="5" id="KW-0539">Nucleus</keyword>
<feature type="compositionally biased region" description="Polar residues" evidence="6">
    <location>
        <begin position="412"/>
        <end position="424"/>
    </location>
</feature>
<evidence type="ECO:0000256" key="1">
    <source>
        <dbReference type="ARBA" id="ARBA00004123"/>
    </source>
</evidence>
<evidence type="ECO:0000313" key="9">
    <source>
        <dbReference type="EMBL" id="PNF35675.1"/>
    </source>
</evidence>
<dbReference type="FunFam" id="4.10.280.10:FF:000009">
    <property type="entry name" value="Transcription factor HES-1"/>
    <property type="match status" value="1"/>
</dbReference>
<organism evidence="9 10">
    <name type="scientific">Cryptotermes secundus</name>
    <dbReference type="NCBI Taxonomy" id="105785"/>
    <lineage>
        <taxon>Eukaryota</taxon>
        <taxon>Metazoa</taxon>
        <taxon>Ecdysozoa</taxon>
        <taxon>Arthropoda</taxon>
        <taxon>Hexapoda</taxon>
        <taxon>Insecta</taxon>
        <taxon>Pterygota</taxon>
        <taxon>Neoptera</taxon>
        <taxon>Polyneoptera</taxon>
        <taxon>Dictyoptera</taxon>
        <taxon>Blattodea</taxon>
        <taxon>Blattoidea</taxon>
        <taxon>Termitoidae</taxon>
        <taxon>Kalotermitidae</taxon>
        <taxon>Cryptotermitinae</taxon>
        <taxon>Cryptotermes</taxon>
    </lineage>
</organism>
<keyword evidence="3" id="KW-0238">DNA-binding</keyword>
<reference evidence="9 10" key="1">
    <citation type="submission" date="2017-12" db="EMBL/GenBank/DDBJ databases">
        <title>Hemimetabolous genomes reveal molecular basis of termite eusociality.</title>
        <authorList>
            <person name="Harrison M.C."/>
            <person name="Jongepier E."/>
            <person name="Robertson H.M."/>
            <person name="Arning N."/>
            <person name="Bitard-Feildel T."/>
            <person name="Chao H."/>
            <person name="Childers C.P."/>
            <person name="Dinh H."/>
            <person name="Doddapaneni H."/>
            <person name="Dugan S."/>
            <person name="Gowin J."/>
            <person name="Greiner C."/>
            <person name="Han Y."/>
            <person name="Hu H."/>
            <person name="Hughes D.S.T."/>
            <person name="Huylmans A.-K."/>
            <person name="Kemena C."/>
            <person name="Kremer L.P.M."/>
            <person name="Lee S.L."/>
            <person name="Lopez-Ezquerra A."/>
            <person name="Mallet L."/>
            <person name="Monroy-Kuhn J.M."/>
            <person name="Moser A."/>
            <person name="Murali S.C."/>
            <person name="Muzny D.M."/>
            <person name="Otani S."/>
            <person name="Piulachs M.-D."/>
            <person name="Poelchau M."/>
            <person name="Qu J."/>
            <person name="Schaub F."/>
            <person name="Wada-Katsumata A."/>
            <person name="Worley K.C."/>
            <person name="Xie Q."/>
            <person name="Ylla G."/>
            <person name="Poulsen M."/>
            <person name="Gibbs R.A."/>
            <person name="Schal C."/>
            <person name="Richards S."/>
            <person name="Belles X."/>
            <person name="Korb J."/>
            <person name="Bornberg-Bauer E."/>
        </authorList>
    </citation>
    <scope>NUCLEOTIDE SEQUENCE [LARGE SCALE GENOMIC DNA]</scope>
    <source>
        <tissue evidence="9">Whole body</tissue>
    </source>
</reference>
<dbReference type="Gene3D" id="4.10.280.10">
    <property type="entry name" value="Helix-loop-helix DNA-binding domain"/>
    <property type="match status" value="1"/>
</dbReference>
<dbReference type="PANTHER" id="PTHR10985">
    <property type="entry name" value="BASIC HELIX-LOOP-HELIX TRANSCRIPTION FACTOR, HES-RELATED"/>
    <property type="match status" value="1"/>
</dbReference>
<gene>
    <name evidence="9" type="ORF">B7P43_G17455</name>
</gene>
<dbReference type="GO" id="GO:0006355">
    <property type="term" value="P:regulation of DNA-templated transcription"/>
    <property type="evidence" value="ECO:0007669"/>
    <property type="project" value="InterPro"/>
</dbReference>
<name>A0A2J7R4D2_9NEOP</name>
<evidence type="ECO:0000259" key="7">
    <source>
        <dbReference type="PROSITE" id="PS50888"/>
    </source>
</evidence>
<dbReference type="FunCoup" id="A0A2J7R4D2">
    <property type="interactions" value="8"/>
</dbReference>
<dbReference type="InterPro" id="IPR003650">
    <property type="entry name" value="Orange_dom"/>
</dbReference>
<feature type="compositionally biased region" description="Low complexity" evidence="6">
    <location>
        <begin position="624"/>
        <end position="638"/>
    </location>
</feature>
<feature type="region of interest" description="Disordered" evidence="6">
    <location>
        <begin position="294"/>
        <end position="363"/>
    </location>
</feature>
<dbReference type="PROSITE" id="PS50888">
    <property type="entry name" value="BHLH"/>
    <property type="match status" value="1"/>
</dbReference>
<dbReference type="GO" id="GO:0005634">
    <property type="term" value="C:nucleus"/>
    <property type="evidence" value="ECO:0007669"/>
    <property type="project" value="UniProtKB-SubCell"/>
</dbReference>
<dbReference type="AlphaFoldDB" id="A0A2J7R4D2"/>
<dbReference type="EMBL" id="NEVH01007447">
    <property type="protein sequence ID" value="PNF35675.1"/>
    <property type="molecule type" value="Genomic_DNA"/>
</dbReference>
<dbReference type="InterPro" id="IPR050370">
    <property type="entry name" value="HES_HEY"/>
</dbReference>
<evidence type="ECO:0000259" key="8">
    <source>
        <dbReference type="PROSITE" id="PS51054"/>
    </source>
</evidence>
<evidence type="ECO:0000313" key="10">
    <source>
        <dbReference type="Proteomes" id="UP000235965"/>
    </source>
</evidence>
<sequence length="647" mass="69059">MPISEDEYDHKPQHHGMSKAEQRRSNKPIMEKRRRARINHCLNELKALILDAMKKDPARHSKLEKADILEMTVKHLQTIQRQQLAVAVATDPTVLHKFKTGFNECASEVSRYISRIEGVEPAVKQRLVAHLSSCVSGLQQLSPFTFGGSTAISSTIGSVFPTMGVSTALHLPLQQGPNTPSSTTNLQTILPQIPTGDVNNNHHNSGTRLQMTGGLQLIPSRLPTGELALLLPHSGQLPGNVLPFFPPLAATQGTTSTTSTTFAATSALINTENVGPSSTVTSGSIDRSHPSAFTAVARSQSPTPAQNPSKSPSCLPHDACSSRVRSGSPPLLSPTSSVSSCDTTDTYPSPNTPPPPSVQPSLVNSQHIQNQTQPYPTTVNTNQFKIPLGSPSSGFKVFQFPGTETLKPPASPQQQPLVTSTSSPAVDAPGKLKLPLQTTDSMSSTGILGTVTEVKFAFKTVPVPAEESLSAIPTASVFPTVSSSNPTFRHSLPVTLSTPVDQCLSVVTAIPGTTTFVEGHHIAVTKNPPLDFSVKKEDFHSTSTQTPTSNKRQLPASFGASECPSDLVSHSFPSPDKMLRLSFNVQNEVLHKSNTNTGTQGLLKCSESKSHLSVVVEDLSNKPSTSTDAVTTTSAAQTGNKDMWRPW</sequence>
<comment type="subcellular location">
    <subcellularLocation>
        <location evidence="1">Nucleus</location>
    </subcellularLocation>
</comment>
<dbReference type="InterPro" id="IPR011598">
    <property type="entry name" value="bHLH_dom"/>
</dbReference>
<dbReference type="Gene3D" id="6.10.250.980">
    <property type="match status" value="1"/>
</dbReference>
<dbReference type="InterPro" id="IPR036638">
    <property type="entry name" value="HLH_DNA-bd_sf"/>
</dbReference>
<feature type="domain" description="BHLH" evidence="7">
    <location>
        <begin position="22"/>
        <end position="79"/>
    </location>
</feature>
<feature type="region of interest" description="Disordered" evidence="6">
    <location>
        <begin position="401"/>
        <end position="429"/>
    </location>
</feature>
<dbReference type="SMART" id="SM00511">
    <property type="entry name" value="ORANGE"/>
    <property type="match status" value="1"/>
</dbReference>
<keyword evidence="4" id="KW-0804">Transcription</keyword>
<feature type="region of interest" description="Disordered" evidence="6">
    <location>
        <begin position="1"/>
        <end position="30"/>
    </location>
</feature>
<evidence type="ECO:0000256" key="4">
    <source>
        <dbReference type="ARBA" id="ARBA00023163"/>
    </source>
</evidence>
<dbReference type="Proteomes" id="UP000235965">
    <property type="component" value="Unassembled WGS sequence"/>
</dbReference>
<keyword evidence="2" id="KW-0805">Transcription regulation</keyword>
<dbReference type="OrthoDB" id="6085656at2759"/>
<keyword evidence="10" id="KW-1185">Reference proteome</keyword>
<dbReference type="InParanoid" id="A0A2J7R4D2"/>
<dbReference type="GO" id="GO:1990837">
    <property type="term" value="F:sequence-specific double-stranded DNA binding"/>
    <property type="evidence" value="ECO:0007669"/>
    <property type="project" value="UniProtKB-ARBA"/>
</dbReference>
<dbReference type="GO" id="GO:0046983">
    <property type="term" value="F:protein dimerization activity"/>
    <property type="evidence" value="ECO:0007669"/>
    <property type="project" value="InterPro"/>
</dbReference>
<dbReference type="SUPFAM" id="SSF47459">
    <property type="entry name" value="HLH, helix-loop-helix DNA-binding domain"/>
    <property type="match status" value="1"/>
</dbReference>
<evidence type="ECO:0000256" key="6">
    <source>
        <dbReference type="SAM" id="MobiDB-lite"/>
    </source>
</evidence>
<evidence type="ECO:0000256" key="5">
    <source>
        <dbReference type="ARBA" id="ARBA00023242"/>
    </source>
</evidence>
<evidence type="ECO:0000256" key="2">
    <source>
        <dbReference type="ARBA" id="ARBA00023015"/>
    </source>
</evidence>
<protein>
    <submittedName>
        <fullName evidence="9">Protein deadpan</fullName>
    </submittedName>
</protein>
<evidence type="ECO:0000256" key="3">
    <source>
        <dbReference type="ARBA" id="ARBA00023125"/>
    </source>
</evidence>
<accession>A0A2J7R4D2</accession>
<feature type="compositionally biased region" description="Polar residues" evidence="6">
    <location>
        <begin position="297"/>
        <end position="312"/>
    </location>
</feature>